<organism evidence="1 2">
    <name type="scientific">Stegodyphus mimosarum</name>
    <name type="common">African social velvet spider</name>
    <dbReference type="NCBI Taxonomy" id="407821"/>
    <lineage>
        <taxon>Eukaryota</taxon>
        <taxon>Metazoa</taxon>
        <taxon>Ecdysozoa</taxon>
        <taxon>Arthropoda</taxon>
        <taxon>Chelicerata</taxon>
        <taxon>Arachnida</taxon>
        <taxon>Araneae</taxon>
        <taxon>Araneomorphae</taxon>
        <taxon>Entelegynae</taxon>
        <taxon>Eresoidea</taxon>
        <taxon>Eresidae</taxon>
        <taxon>Stegodyphus</taxon>
    </lineage>
</organism>
<reference evidence="1 2" key="1">
    <citation type="submission" date="2013-11" db="EMBL/GenBank/DDBJ databases">
        <title>Genome sequencing of Stegodyphus mimosarum.</title>
        <authorList>
            <person name="Bechsgaard J."/>
        </authorList>
    </citation>
    <scope>NUCLEOTIDE SEQUENCE [LARGE SCALE GENOMIC DNA]</scope>
</reference>
<sequence>MFRSSIKALFSSSYITGFITAGRNSFFIGTSEEHKTRTLLSYKVSISVINLLAWDF</sequence>
<dbReference type="Proteomes" id="UP000054359">
    <property type="component" value="Unassembled WGS sequence"/>
</dbReference>
<protein>
    <submittedName>
        <fullName evidence="1">Uncharacterized protein</fullName>
    </submittedName>
</protein>
<evidence type="ECO:0000313" key="2">
    <source>
        <dbReference type="Proteomes" id="UP000054359"/>
    </source>
</evidence>
<evidence type="ECO:0000313" key="1">
    <source>
        <dbReference type="EMBL" id="KFM76824.1"/>
    </source>
</evidence>
<proteinExistence type="predicted"/>
<keyword evidence="2" id="KW-1185">Reference proteome</keyword>
<dbReference type="AlphaFoldDB" id="A0A087UHI5"/>
<dbReference type="EMBL" id="KK119816">
    <property type="protein sequence ID" value="KFM76824.1"/>
    <property type="molecule type" value="Genomic_DNA"/>
</dbReference>
<gene>
    <name evidence="1" type="ORF">X975_15262</name>
</gene>
<feature type="non-terminal residue" evidence="1">
    <location>
        <position position="56"/>
    </location>
</feature>
<name>A0A087UHI5_STEMI</name>
<accession>A0A087UHI5</accession>